<evidence type="ECO:0000256" key="3">
    <source>
        <dbReference type="ARBA" id="ARBA00023125"/>
    </source>
</evidence>
<dbReference type="Gene3D" id="1.10.10.10">
    <property type="entry name" value="Winged helix-like DNA-binding domain superfamily/Winged helix DNA-binding domain"/>
    <property type="match status" value="1"/>
</dbReference>
<proteinExistence type="inferred from homology"/>
<dbReference type="CDD" id="cd15831">
    <property type="entry name" value="BTAD"/>
    <property type="match status" value="1"/>
</dbReference>
<dbReference type="GO" id="GO:0003677">
    <property type="term" value="F:DNA binding"/>
    <property type="evidence" value="ECO:0007669"/>
    <property type="project" value="UniProtKB-UniRule"/>
</dbReference>
<dbReference type="AlphaFoldDB" id="A0A8J3PFU1"/>
<dbReference type="InterPro" id="IPR027417">
    <property type="entry name" value="P-loop_NTPase"/>
</dbReference>
<dbReference type="PROSITE" id="PS51755">
    <property type="entry name" value="OMPR_PHOB"/>
    <property type="match status" value="1"/>
</dbReference>
<comment type="caution">
    <text evidence="7">The sequence shown here is derived from an EMBL/GenBank/DDBJ whole genome shotgun (WGS) entry which is preliminary data.</text>
</comment>
<dbReference type="GO" id="GO:0043531">
    <property type="term" value="F:ADP binding"/>
    <property type="evidence" value="ECO:0007669"/>
    <property type="project" value="InterPro"/>
</dbReference>
<dbReference type="SMART" id="SM01043">
    <property type="entry name" value="BTAD"/>
    <property type="match status" value="1"/>
</dbReference>
<keyword evidence="2" id="KW-0805">Transcription regulation</keyword>
<dbReference type="Gene3D" id="3.40.50.300">
    <property type="entry name" value="P-loop containing nucleotide triphosphate hydrolases"/>
    <property type="match status" value="1"/>
</dbReference>
<evidence type="ECO:0000313" key="8">
    <source>
        <dbReference type="Proteomes" id="UP000660339"/>
    </source>
</evidence>
<keyword evidence="8" id="KW-1185">Reference proteome</keyword>
<dbReference type="InterPro" id="IPR036388">
    <property type="entry name" value="WH-like_DNA-bd_sf"/>
</dbReference>
<dbReference type="PRINTS" id="PR00364">
    <property type="entry name" value="DISEASERSIST"/>
</dbReference>
<evidence type="ECO:0000313" key="7">
    <source>
        <dbReference type="EMBL" id="GIG15034.1"/>
    </source>
</evidence>
<dbReference type="InterPro" id="IPR001867">
    <property type="entry name" value="OmpR/PhoB-type_DNA-bd"/>
</dbReference>
<keyword evidence="4" id="KW-0804">Transcription</keyword>
<dbReference type="PANTHER" id="PTHR35807">
    <property type="entry name" value="TRANSCRIPTIONAL REGULATOR REDD-RELATED"/>
    <property type="match status" value="1"/>
</dbReference>
<name>A0A8J3PFU1_9ACTN</name>
<protein>
    <recommendedName>
        <fullName evidence="6">OmpR/PhoB-type domain-containing protein</fullName>
    </recommendedName>
</protein>
<dbReference type="InterPro" id="IPR005158">
    <property type="entry name" value="BTAD"/>
</dbReference>
<dbReference type="Proteomes" id="UP000660339">
    <property type="component" value="Unassembled WGS sequence"/>
</dbReference>
<dbReference type="SMART" id="SM00862">
    <property type="entry name" value="Trans_reg_C"/>
    <property type="match status" value="1"/>
</dbReference>
<feature type="domain" description="OmpR/PhoB-type" evidence="6">
    <location>
        <begin position="1"/>
        <end position="94"/>
    </location>
</feature>
<gene>
    <name evidence="7" type="ORF">Cme02nite_33660</name>
</gene>
<dbReference type="GO" id="GO:0000160">
    <property type="term" value="P:phosphorelay signal transduction system"/>
    <property type="evidence" value="ECO:0007669"/>
    <property type="project" value="InterPro"/>
</dbReference>
<dbReference type="InterPro" id="IPR011990">
    <property type="entry name" value="TPR-like_helical_dom_sf"/>
</dbReference>
<evidence type="ECO:0000256" key="5">
    <source>
        <dbReference type="PROSITE-ProRule" id="PRU01091"/>
    </source>
</evidence>
<evidence type="ECO:0000256" key="2">
    <source>
        <dbReference type="ARBA" id="ARBA00023015"/>
    </source>
</evidence>
<dbReference type="GO" id="GO:0006355">
    <property type="term" value="P:regulation of DNA-templated transcription"/>
    <property type="evidence" value="ECO:0007669"/>
    <property type="project" value="InterPro"/>
</dbReference>
<dbReference type="EMBL" id="BONJ01000019">
    <property type="protein sequence ID" value="GIG15034.1"/>
    <property type="molecule type" value="Genomic_DNA"/>
</dbReference>
<dbReference type="PANTHER" id="PTHR35807:SF1">
    <property type="entry name" value="TRANSCRIPTIONAL REGULATOR REDD"/>
    <property type="match status" value="1"/>
</dbReference>
<dbReference type="SUPFAM" id="SSF48452">
    <property type="entry name" value="TPR-like"/>
    <property type="match status" value="1"/>
</dbReference>
<keyword evidence="3 5" id="KW-0238">DNA-binding</keyword>
<evidence type="ECO:0000259" key="6">
    <source>
        <dbReference type="PROSITE" id="PS51755"/>
    </source>
</evidence>
<dbReference type="Gene3D" id="1.25.40.10">
    <property type="entry name" value="Tetratricopeptide repeat domain"/>
    <property type="match status" value="1"/>
</dbReference>
<comment type="similarity">
    <text evidence="1">Belongs to the AfsR/DnrI/RedD regulatory family.</text>
</comment>
<reference evidence="7" key="1">
    <citation type="submission" date="2021-01" db="EMBL/GenBank/DDBJ databases">
        <title>Whole genome shotgun sequence of Catellatospora methionotrophica NBRC 14553.</title>
        <authorList>
            <person name="Komaki H."/>
            <person name="Tamura T."/>
        </authorList>
    </citation>
    <scope>NUCLEOTIDE SEQUENCE</scope>
    <source>
        <strain evidence="7">NBRC 14553</strain>
    </source>
</reference>
<dbReference type="InterPro" id="IPR049945">
    <property type="entry name" value="AAA_22"/>
</dbReference>
<dbReference type="Pfam" id="PF00486">
    <property type="entry name" value="Trans_reg_C"/>
    <property type="match status" value="1"/>
</dbReference>
<dbReference type="Pfam" id="PF03704">
    <property type="entry name" value="BTAD"/>
    <property type="match status" value="1"/>
</dbReference>
<evidence type="ECO:0000256" key="1">
    <source>
        <dbReference type="ARBA" id="ARBA00005820"/>
    </source>
</evidence>
<sequence>MGAGVQMLEVDLLGPVEVRVPGHTVSLSPLERNLVVVLALAKGTVVSTARIIDCMWGERPPASPRSRVQGLVSSLRRKVGEALLTRHPGYLLDPAACVVDVDRCQELARQSRLAQSPGEIAGWLRQSLAVWRGEALDGVDVPGVEVDRARLGELRVALLEERFAAELDAGNHAEVVGEISAAVAEHPLRERLAGQLMAALYRCRRQADALKAYQALRDRLAEELGGDPCAELRNLHASILRGEDDYAPSMPERPRRGELRPAQLPASVGHFTGREREMSVLTRAVDTDYDEPQILLVSGAGGLGKTALVVRWAQLSAARFPDGQIFLDLHGDQTPPAEVAAAALAALGTAAEDVPPTADGRAALYRTLLSGRQVLIIADDADSVGQVLPLVPPEPGSRLVVTSRRRLPALATHHAVQALAIGPLGPQDTYELLARIVGRQRLADRALTRVVAWCGGWPLAIRSVAALLAARPGQSIASFADELWEQGDGLVLGGEQRSVQAALAGAYATLSPAAAHLFIRLGLTGQPSFQLRSAAADAHLGHTRRLFDELVAANLIVAAGSDGYRFHDLVHRFAVRCADELNAWRIPIESVVDLQRLM</sequence>
<dbReference type="Pfam" id="PF13401">
    <property type="entry name" value="AAA_22"/>
    <property type="match status" value="1"/>
</dbReference>
<evidence type="ECO:0000256" key="4">
    <source>
        <dbReference type="ARBA" id="ARBA00023163"/>
    </source>
</evidence>
<dbReference type="SUPFAM" id="SSF46894">
    <property type="entry name" value="C-terminal effector domain of the bipartite response regulators"/>
    <property type="match status" value="1"/>
</dbReference>
<dbReference type="InterPro" id="IPR016032">
    <property type="entry name" value="Sig_transdc_resp-reg_C-effctor"/>
</dbReference>
<dbReference type="CDD" id="cd00383">
    <property type="entry name" value="trans_reg_C"/>
    <property type="match status" value="1"/>
</dbReference>
<feature type="DNA-binding region" description="OmpR/PhoB-type" evidence="5">
    <location>
        <begin position="1"/>
        <end position="94"/>
    </location>
</feature>
<accession>A0A8J3PFU1</accession>
<organism evidence="7 8">
    <name type="scientific">Catellatospora methionotrophica</name>
    <dbReference type="NCBI Taxonomy" id="121620"/>
    <lineage>
        <taxon>Bacteria</taxon>
        <taxon>Bacillati</taxon>
        <taxon>Actinomycetota</taxon>
        <taxon>Actinomycetes</taxon>
        <taxon>Micromonosporales</taxon>
        <taxon>Micromonosporaceae</taxon>
        <taxon>Catellatospora</taxon>
    </lineage>
</organism>
<dbReference type="SUPFAM" id="SSF52540">
    <property type="entry name" value="P-loop containing nucleoside triphosphate hydrolases"/>
    <property type="match status" value="1"/>
</dbReference>
<dbReference type="InterPro" id="IPR051677">
    <property type="entry name" value="AfsR-DnrI-RedD_regulator"/>
</dbReference>